<name>A0A0W7VPG4_9HYPO</name>
<organism evidence="2 5">
    <name type="scientific">Trichoderma gamsii</name>
    <dbReference type="NCBI Taxonomy" id="398673"/>
    <lineage>
        <taxon>Eukaryota</taxon>
        <taxon>Fungi</taxon>
        <taxon>Dikarya</taxon>
        <taxon>Ascomycota</taxon>
        <taxon>Pezizomycotina</taxon>
        <taxon>Sordariomycetes</taxon>
        <taxon>Hypocreomycetidae</taxon>
        <taxon>Hypocreales</taxon>
        <taxon>Hypocreaceae</taxon>
        <taxon>Trichoderma</taxon>
    </lineage>
</organism>
<dbReference type="EMBL" id="JPDN02000003">
    <property type="protein sequence ID" value="PON29857.1"/>
    <property type="molecule type" value="Genomic_DNA"/>
</dbReference>
<dbReference type="OrthoDB" id="2118965at2759"/>
<protein>
    <recommendedName>
        <fullName evidence="6">Allergen</fullName>
    </recommendedName>
</protein>
<comment type="caution">
    <text evidence="2">The sequence shown here is derived from an EMBL/GenBank/DDBJ whole genome shotgun (WGS) entry which is preliminary data.</text>
</comment>
<gene>
    <name evidence="3" type="ORF">TGAM01_v201223</name>
    <name evidence="2" type="ORF">TGAMA5MH_10553</name>
</gene>
<reference evidence="2 5" key="2">
    <citation type="submission" date="2017-02" db="EMBL/GenBank/DDBJ databases">
        <title>Genomes of Trichoderma spp. with biocontrol activity.</title>
        <authorList>
            <person name="Gardiner D."/>
            <person name="Kazan K."/>
            <person name="Vos C."/>
            <person name="Harvey P."/>
        </authorList>
    </citation>
    <scope>NUCLEOTIDE SEQUENCE [LARGE SCALE GENOMIC DNA]</scope>
    <source>
        <strain evidence="2 5">A5MH</strain>
    </source>
</reference>
<dbReference type="STRING" id="398673.A0A0W7VPG4"/>
<dbReference type="PANTHER" id="PTHR38703">
    <property type="entry name" value="CHROMOSOME 8, WHOLE GENOME SHOTGUN SEQUENCE"/>
    <property type="match status" value="1"/>
</dbReference>
<dbReference type="Proteomes" id="UP000236546">
    <property type="component" value="Unassembled WGS sequence"/>
</dbReference>
<reference evidence="3" key="3">
    <citation type="submission" date="2017-08" db="EMBL/GenBank/DDBJ databases">
        <title>Trichoderma gamsii strain T6085, whole genome shotgun sequencing project.</title>
        <authorList>
            <person name="Baroncelli R."/>
        </authorList>
    </citation>
    <scope>NUCLEOTIDE SEQUENCE</scope>
    <source>
        <strain evidence="3">T6085</strain>
    </source>
</reference>
<evidence type="ECO:0000313" key="4">
    <source>
        <dbReference type="Proteomes" id="UP000054821"/>
    </source>
</evidence>
<sequence length="220" mass="24996">MQKAKRVVENLTSHDGRHDTTVDEEVRRPVTEEHVRPQEHEAVKTAVEKEVHRDHHHTTVQPVQDREVLPEKHTHKVLPTEHKTFEHGQNNEIEGLLQRDAAKYKDTSAVHDTKYTSSEAPTVSGERWHHHVHEHVQPVIEKETVAPKVIHTTAPIHETHQATAAHHGTKVLPAKTMDEFTRGHGSLESSGLHKTTEYEGCPSFDQKDLENLNRAEGVGR</sequence>
<reference evidence="3 4" key="1">
    <citation type="journal article" date="2016" name="Genome Announc.">
        <title>Draft Whole-Genome Sequence of Trichoderma gamsii T6085, a Promising Biocontrol Agent of Fusarium Head Blight on Wheat.</title>
        <authorList>
            <person name="Baroncelli R."/>
            <person name="Zapparata A."/>
            <person name="Piaggeschi G."/>
            <person name="Sarrocco S."/>
            <person name="Vannacci G."/>
        </authorList>
    </citation>
    <scope>NUCLEOTIDE SEQUENCE [LARGE SCALE GENOMIC DNA]</scope>
    <source>
        <strain evidence="3 4">T6085</strain>
    </source>
</reference>
<dbReference type="RefSeq" id="XP_018661363.1">
    <property type="nucleotide sequence ID" value="XM_018805454.1"/>
</dbReference>
<feature type="region of interest" description="Disordered" evidence="1">
    <location>
        <begin position="181"/>
        <end position="220"/>
    </location>
</feature>
<accession>A0A0W7VPG4</accession>
<evidence type="ECO:0000313" key="2">
    <source>
        <dbReference type="EMBL" id="PNP37451.1"/>
    </source>
</evidence>
<dbReference type="PANTHER" id="PTHR38703:SF1">
    <property type="entry name" value="ALLERGEN"/>
    <property type="match status" value="1"/>
</dbReference>
<dbReference type="Proteomes" id="UP000054821">
    <property type="component" value="Unassembled WGS sequence"/>
</dbReference>
<proteinExistence type="predicted"/>
<evidence type="ECO:0000313" key="3">
    <source>
        <dbReference type="EMBL" id="PON29857.1"/>
    </source>
</evidence>
<evidence type="ECO:0008006" key="6">
    <source>
        <dbReference type="Google" id="ProtNLM"/>
    </source>
</evidence>
<evidence type="ECO:0000313" key="5">
    <source>
        <dbReference type="Proteomes" id="UP000236546"/>
    </source>
</evidence>
<keyword evidence="4" id="KW-1185">Reference proteome</keyword>
<evidence type="ECO:0000256" key="1">
    <source>
        <dbReference type="SAM" id="MobiDB-lite"/>
    </source>
</evidence>
<feature type="region of interest" description="Disordered" evidence="1">
    <location>
        <begin position="1"/>
        <end position="39"/>
    </location>
</feature>
<dbReference type="EMBL" id="MTYH01000143">
    <property type="protein sequence ID" value="PNP37451.1"/>
    <property type="molecule type" value="Genomic_DNA"/>
</dbReference>
<dbReference type="GeneID" id="29985537"/>
<dbReference type="AlphaFoldDB" id="A0A0W7VPG4"/>
<feature type="compositionally biased region" description="Basic and acidic residues" evidence="1">
    <location>
        <begin position="205"/>
        <end position="220"/>
    </location>
</feature>